<name>A0A2G6KAJ7_9BACT</name>
<organism evidence="1 2">
    <name type="scientific">candidate division KSB3 bacterium</name>
    <dbReference type="NCBI Taxonomy" id="2044937"/>
    <lineage>
        <taxon>Bacteria</taxon>
        <taxon>candidate division KSB3</taxon>
    </lineage>
</organism>
<sequence length="112" mass="13111">MGFWKKLFSGGQTARKDETNEAIFIYSQCDKCQEKFRNRIDKQYDLMATYADEGPAYRSHKELIGGKCHNKLIVDLEFDQQKHLRSKNIQHGRFITREEFEGQEATASQDES</sequence>
<comment type="caution">
    <text evidence="1">The sequence shown here is derived from an EMBL/GenBank/DDBJ whole genome shotgun (WGS) entry which is preliminary data.</text>
</comment>
<dbReference type="Proteomes" id="UP000230821">
    <property type="component" value="Unassembled WGS sequence"/>
</dbReference>
<dbReference type="AlphaFoldDB" id="A0A2G6KAJ7"/>
<reference evidence="1 2" key="1">
    <citation type="submission" date="2017-10" db="EMBL/GenBank/DDBJ databases">
        <title>Novel microbial diversity and functional potential in the marine mammal oral microbiome.</title>
        <authorList>
            <person name="Dudek N.K."/>
            <person name="Sun C.L."/>
            <person name="Burstein D."/>
            <person name="Kantor R.S."/>
            <person name="Aliaga Goltsman D.S."/>
            <person name="Bik E.M."/>
            <person name="Thomas B.C."/>
            <person name="Banfield J.F."/>
            <person name="Relman D.A."/>
        </authorList>
    </citation>
    <scope>NUCLEOTIDE SEQUENCE [LARGE SCALE GENOMIC DNA]</scope>
    <source>
        <strain evidence="1">DOLJORAL78_47_16</strain>
    </source>
</reference>
<accession>A0A2G6KAJ7</accession>
<evidence type="ECO:0000313" key="2">
    <source>
        <dbReference type="Proteomes" id="UP000230821"/>
    </source>
</evidence>
<protein>
    <submittedName>
        <fullName evidence="1">Uncharacterized protein</fullName>
    </submittedName>
</protein>
<evidence type="ECO:0000313" key="1">
    <source>
        <dbReference type="EMBL" id="PIE32683.1"/>
    </source>
</evidence>
<proteinExistence type="predicted"/>
<dbReference type="EMBL" id="PDSK01000109">
    <property type="protein sequence ID" value="PIE32683.1"/>
    <property type="molecule type" value="Genomic_DNA"/>
</dbReference>
<gene>
    <name evidence="1" type="ORF">CSA56_14440</name>
</gene>